<comment type="caution">
    <text evidence="2">The sequence shown here is derived from an EMBL/GenBank/DDBJ whole genome shotgun (WGS) entry which is preliminary data.</text>
</comment>
<feature type="region of interest" description="Disordered" evidence="1">
    <location>
        <begin position="25"/>
        <end position="58"/>
    </location>
</feature>
<evidence type="ECO:0000256" key="1">
    <source>
        <dbReference type="SAM" id="MobiDB-lite"/>
    </source>
</evidence>
<protein>
    <submittedName>
        <fullName evidence="2">Uncharacterized protein</fullName>
    </submittedName>
</protein>
<dbReference type="Proteomes" id="UP001218188">
    <property type="component" value="Unassembled WGS sequence"/>
</dbReference>
<dbReference type="EMBL" id="JARJCM010000036">
    <property type="protein sequence ID" value="KAJ7037608.1"/>
    <property type="molecule type" value="Genomic_DNA"/>
</dbReference>
<evidence type="ECO:0000313" key="3">
    <source>
        <dbReference type="Proteomes" id="UP001218188"/>
    </source>
</evidence>
<sequence length="428" mass="46315">MDNQNLVNLFMQFLANNAPGLLTAVAPGQAPQPAAPNPAPTASQPALPPPSSQPLLPAQPAALPIQPYQSLRVAQSLLPVQLPPLPPLSSSSSSSLHSVVNQARLTHFASSQPRQPNLPCHRPRTNAVAPPSLPRAPDINLCLTSSGGQTHLQTMNIVYPPQIAGLESDLYLMRFTSPTTQLVTEHISNIVHELRNRGMDIVASDSTVLSHEDQPLSSLYLVNRDGWTFTKFIRSVRGGSDSIIANVMASVMWPESLICRIVISSNPALSAPIAAAMGDESLIDIIADYLMGSGIPCPAMFEEARQHFPAGVDLSFINSPNFRAQMLTWAISGTPCLPKALGNIKIMLVDDNDTIYLGGRPHSLLLSMIASGTLSFRTCFLECRIPASFLLRAAQASYTSEEPCSRRQFIHRWLLCQSLNGINNHIFA</sequence>
<proteinExistence type="predicted"/>
<keyword evidence="3" id="KW-1185">Reference proteome</keyword>
<evidence type="ECO:0000313" key="2">
    <source>
        <dbReference type="EMBL" id="KAJ7037608.1"/>
    </source>
</evidence>
<reference evidence="2" key="1">
    <citation type="submission" date="2023-03" db="EMBL/GenBank/DDBJ databases">
        <title>Massive genome expansion in bonnet fungi (Mycena s.s.) driven by repeated elements and novel gene families across ecological guilds.</title>
        <authorList>
            <consortium name="Lawrence Berkeley National Laboratory"/>
            <person name="Harder C.B."/>
            <person name="Miyauchi S."/>
            <person name="Viragh M."/>
            <person name="Kuo A."/>
            <person name="Thoen E."/>
            <person name="Andreopoulos B."/>
            <person name="Lu D."/>
            <person name="Skrede I."/>
            <person name="Drula E."/>
            <person name="Henrissat B."/>
            <person name="Morin E."/>
            <person name="Kohler A."/>
            <person name="Barry K."/>
            <person name="LaButti K."/>
            <person name="Morin E."/>
            <person name="Salamov A."/>
            <person name="Lipzen A."/>
            <person name="Mereny Z."/>
            <person name="Hegedus B."/>
            <person name="Baldrian P."/>
            <person name="Stursova M."/>
            <person name="Weitz H."/>
            <person name="Taylor A."/>
            <person name="Grigoriev I.V."/>
            <person name="Nagy L.G."/>
            <person name="Martin F."/>
            <person name="Kauserud H."/>
        </authorList>
    </citation>
    <scope>NUCLEOTIDE SEQUENCE</scope>
    <source>
        <strain evidence="2">CBHHK200</strain>
    </source>
</reference>
<dbReference type="AlphaFoldDB" id="A0AAD6T4F0"/>
<organism evidence="2 3">
    <name type="scientific">Mycena alexandri</name>
    <dbReference type="NCBI Taxonomy" id="1745969"/>
    <lineage>
        <taxon>Eukaryota</taxon>
        <taxon>Fungi</taxon>
        <taxon>Dikarya</taxon>
        <taxon>Basidiomycota</taxon>
        <taxon>Agaricomycotina</taxon>
        <taxon>Agaricomycetes</taxon>
        <taxon>Agaricomycetidae</taxon>
        <taxon>Agaricales</taxon>
        <taxon>Marasmiineae</taxon>
        <taxon>Mycenaceae</taxon>
        <taxon>Mycena</taxon>
    </lineage>
</organism>
<name>A0AAD6T4F0_9AGAR</name>
<accession>A0AAD6T4F0</accession>
<gene>
    <name evidence="2" type="ORF">C8F04DRAFT_1393529</name>
</gene>